<dbReference type="Proteomes" id="UP001199816">
    <property type="component" value="Unassembled WGS sequence"/>
</dbReference>
<dbReference type="PANTHER" id="PTHR24104:SF25">
    <property type="entry name" value="PROTEIN LIN-41"/>
    <property type="match status" value="1"/>
</dbReference>
<accession>A0ABS8PNJ6</accession>
<keyword evidence="2" id="KW-1185">Reference proteome</keyword>
<dbReference type="Pfam" id="PF17170">
    <property type="entry name" value="DUF5128"/>
    <property type="match status" value="1"/>
</dbReference>
<reference evidence="1 2" key="1">
    <citation type="submission" date="2021-11" db="EMBL/GenBank/DDBJ databases">
        <title>Genomic of Niabella pedocola.</title>
        <authorList>
            <person name="Wu T."/>
        </authorList>
    </citation>
    <scope>NUCLEOTIDE SEQUENCE [LARGE SCALE GENOMIC DNA]</scope>
    <source>
        <strain evidence="1 2">JCM 31011</strain>
    </source>
</reference>
<dbReference type="RefSeq" id="WP_231003864.1">
    <property type="nucleotide sequence ID" value="NZ_JAJNEC010000005.1"/>
</dbReference>
<evidence type="ECO:0000313" key="2">
    <source>
        <dbReference type="Proteomes" id="UP001199816"/>
    </source>
</evidence>
<dbReference type="InterPro" id="IPR050952">
    <property type="entry name" value="TRIM-NHL_E3_ligases"/>
</dbReference>
<dbReference type="InterPro" id="IPR011042">
    <property type="entry name" value="6-blade_b-propeller_TolB-like"/>
</dbReference>
<proteinExistence type="predicted"/>
<organism evidence="1 2">
    <name type="scientific">Niabella pedocola</name>
    <dbReference type="NCBI Taxonomy" id="1752077"/>
    <lineage>
        <taxon>Bacteria</taxon>
        <taxon>Pseudomonadati</taxon>
        <taxon>Bacteroidota</taxon>
        <taxon>Chitinophagia</taxon>
        <taxon>Chitinophagales</taxon>
        <taxon>Chitinophagaceae</taxon>
        <taxon>Niabella</taxon>
    </lineage>
</organism>
<dbReference type="Gene3D" id="2.120.10.30">
    <property type="entry name" value="TolB, C-terminal domain"/>
    <property type="match status" value="1"/>
</dbReference>
<evidence type="ECO:0000313" key="1">
    <source>
        <dbReference type="EMBL" id="MCD2422658.1"/>
    </source>
</evidence>
<name>A0ABS8PNJ6_9BACT</name>
<comment type="caution">
    <text evidence="1">The sequence shown here is derived from an EMBL/GenBank/DDBJ whole genome shotgun (WGS) entry which is preliminary data.</text>
</comment>
<gene>
    <name evidence="1" type="ORF">LQ567_07795</name>
</gene>
<dbReference type="PANTHER" id="PTHR24104">
    <property type="entry name" value="E3 UBIQUITIN-PROTEIN LIGASE NHLRC1-RELATED"/>
    <property type="match status" value="1"/>
</dbReference>
<dbReference type="SUPFAM" id="SSF101898">
    <property type="entry name" value="NHL repeat"/>
    <property type="match status" value="1"/>
</dbReference>
<dbReference type="EMBL" id="JAJNEC010000005">
    <property type="protein sequence ID" value="MCD2422658.1"/>
    <property type="molecule type" value="Genomic_DNA"/>
</dbReference>
<protein>
    <submittedName>
        <fullName evidence="1">6-bladed beta-propeller</fullName>
    </submittedName>
</protein>
<sequence>MIIGHYQHRYNVDPHWGLPQPGTYPVNDCHEMVMDARGRIILLTNETRNNLIVYDKSGKILDAFGHAFPGAHGLSIHDENGTQMLYICDIERHQVIKTDLNGRVILEIGYPAAAGVYQHADQFLPTESVVAPNGDIYVTDGYGLQYVIQHNSRGQYIRHWGGRGNGAVQFDCAHGIAIDYRNGDASLLITSRNHNAFKRFTMDGTYLETIELPGSFVCRPVIKGKELYAAVFRSGSNTNAGSGYITILDANNRVVATPGASAPVYRDGRLLPQEKEGAVFVHPHDVCVDDDENIYVCQWNSGRTYPIMLERV</sequence>